<accession>A0AAV4NK67</accession>
<proteinExistence type="predicted"/>
<dbReference type="AlphaFoldDB" id="A0AAV4NK67"/>
<keyword evidence="2" id="KW-1185">Reference proteome</keyword>
<name>A0AAV4NK67_9ARAC</name>
<protein>
    <submittedName>
        <fullName evidence="1">Uncharacterized protein</fullName>
    </submittedName>
</protein>
<reference evidence="1 2" key="1">
    <citation type="submission" date="2021-06" db="EMBL/GenBank/DDBJ databases">
        <title>Caerostris darwini draft genome.</title>
        <authorList>
            <person name="Kono N."/>
            <person name="Arakawa K."/>
        </authorList>
    </citation>
    <scope>NUCLEOTIDE SEQUENCE [LARGE SCALE GENOMIC DNA]</scope>
</reference>
<gene>
    <name evidence="1" type="ORF">CDAR_93921</name>
</gene>
<dbReference type="EMBL" id="BPLQ01001757">
    <property type="protein sequence ID" value="GIX85078.1"/>
    <property type="molecule type" value="Genomic_DNA"/>
</dbReference>
<evidence type="ECO:0000313" key="2">
    <source>
        <dbReference type="Proteomes" id="UP001054837"/>
    </source>
</evidence>
<sequence length="218" mass="25086">MEEKYPEPQWTRRLTVDFQMDEIAGAGVHFELFSQYAPVGKFMANFDAEIYAIYLAIKNLKIRVNNDCHSKMDSGFARMGKHFSLLEGTVIKIKKIEGTVRKSVCSGTKLCAVSSSYTKDIVKEKMEKALLIWIEDISQKKIAKKSTSRWKYHQANIFILLQHLRRSYVEIIACKSIAKTTFKERCRFEYIASSLEDKQKKLGLPQIFLLEGLINVSS</sequence>
<organism evidence="1 2">
    <name type="scientific">Caerostris darwini</name>
    <dbReference type="NCBI Taxonomy" id="1538125"/>
    <lineage>
        <taxon>Eukaryota</taxon>
        <taxon>Metazoa</taxon>
        <taxon>Ecdysozoa</taxon>
        <taxon>Arthropoda</taxon>
        <taxon>Chelicerata</taxon>
        <taxon>Arachnida</taxon>
        <taxon>Araneae</taxon>
        <taxon>Araneomorphae</taxon>
        <taxon>Entelegynae</taxon>
        <taxon>Araneoidea</taxon>
        <taxon>Araneidae</taxon>
        <taxon>Caerostris</taxon>
    </lineage>
</organism>
<evidence type="ECO:0000313" key="1">
    <source>
        <dbReference type="EMBL" id="GIX85078.1"/>
    </source>
</evidence>
<dbReference type="Proteomes" id="UP001054837">
    <property type="component" value="Unassembled WGS sequence"/>
</dbReference>
<comment type="caution">
    <text evidence="1">The sequence shown here is derived from an EMBL/GenBank/DDBJ whole genome shotgun (WGS) entry which is preliminary data.</text>
</comment>